<dbReference type="EMBL" id="DTCK01000036">
    <property type="protein sequence ID" value="HGQ36135.1"/>
    <property type="molecule type" value="Genomic_DNA"/>
</dbReference>
<sequence length="282" mass="32105">MRYIPPIVTTDWLEKNLDSSNLVIIDIRPKNEYIEGHIPRSVNIPFDPLKSAWTTVRDDLLLELPTPEELFQTIGLAGITQESTVVVVNKVDTSFNRADIVRVAVELIYAGLDNVAVLDGGYNKWVKEGRLVTKEVYQPTPKLYRGTLREQIFVNKQQVLEKLGQAVIIDTRDPDVYFGISIEPWGPIPGHIPTAKNLPVPWLWTPEGLFRPLDVIKQVVENIAGTTKDKEIIIYCGVGGYSAVLWYLMTQVLEYTNVKIYDGGWQKWVKDPRGPISVYRWE</sequence>
<dbReference type="InterPro" id="IPR051126">
    <property type="entry name" value="Thiosulfate_sulfurtransferase"/>
</dbReference>
<keyword evidence="1" id="KW-0677">Repeat</keyword>
<dbReference type="Pfam" id="PF00581">
    <property type="entry name" value="Rhodanese"/>
    <property type="match status" value="2"/>
</dbReference>
<evidence type="ECO:0000259" key="2">
    <source>
        <dbReference type="PROSITE" id="PS50206"/>
    </source>
</evidence>
<dbReference type="SUPFAM" id="SSF52821">
    <property type="entry name" value="Rhodanese/Cell cycle control phosphatase"/>
    <property type="match status" value="2"/>
</dbReference>
<dbReference type="CDD" id="cd01448">
    <property type="entry name" value="TST_Repeat_1"/>
    <property type="match status" value="1"/>
</dbReference>
<accession>A0A7C4NNV2</accession>
<dbReference type="AlphaFoldDB" id="A0A7C4NNV2"/>
<dbReference type="PANTHER" id="PTHR43855:SF1">
    <property type="entry name" value="THIOSULFATE SULFURTRANSFERASE"/>
    <property type="match status" value="1"/>
</dbReference>
<reference evidence="4" key="1">
    <citation type="journal article" date="2020" name="mSystems">
        <title>Genome- and Community-Level Interaction Insights into Carbon Utilization and Element Cycling Functions of Hydrothermarchaeota in Hydrothermal Sediment.</title>
        <authorList>
            <person name="Zhou Z."/>
            <person name="Liu Y."/>
            <person name="Xu W."/>
            <person name="Pan J."/>
            <person name="Luo Z.H."/>
            <person name="Li M."/>
        </authorList>
    </citation>
    <scope>NUCLEOTIDE SEQUENCE [LARGE SCALE GENOMIC DNA]</scope>
    <source>
        <strain evidence="4">SpSt-637</strain>
        <strain evidence="3">SpSt-667</strain>
    </source>
</reference>
<dbReference type="SMART" id="SM00450">
    <property type="entry name" value="RHOD"/>
    <property type="match status" value="2"/>
</dbReference>
<dbReference type="GO" id="GO:0016740">
    <property type="term" value="F:transferase activity"/>
    <property type="evidence" value="ECO:0007669"/>
    <property type="project" value="UniProtKB-KW"/>
</dbReference>
<dbReference type="PANTHER" id="PTHR43855">
    <property type="entry name" value="THIOSULFATE SULFURTRANSFERASE"/>
    <property type="match status" value="1"/>
</dbReference>
<dbReference type="PROSITE" id="PS50206">
    <property type="entry name" value="RHODANESE_3"/>
    <property type="match status" value="2"/>
</dbReference>
<dbReference type="InterPro" id="IPR001763">
    <property type="entry name" value="Rhodanese-like_dom"/>
</dbReference>
<name>A0A7C4NNV2_9CREN</name>
<evidence type="ECO:0000313" key="3">
    <source>
        <dbReference type="EMBL" id="HGQ36135.1"/>
    </source>
</evidence>
<keyword evidence="4" id="KW-0808">Transferase</keyword>
<dbReference type="EMBL" id="DTBD01000008">
    <property type="protein sequence ID" value="HGQ63850.1"/>
    <property type="molecule type" value="Genomic_DNA"/>
</dbReference>
<evidence type="ECO:0000313" key="4">
    <source>
        <dbReference type="EMBL" id="HGQ63850.1"/>
    </source>
</evidence>
<comment type="caution">
    <text evidence="4">The sequence shown here is derived from an EMBL/GenBank/DDBJ whole genome shotgun (WGS) entry which is preliminary data.</text>
</comment>
<dbReference type="InterPro" id="IPR036873">
    <property type="entry name" value="Rhodanese-like_dom_sf"/>
</dbReference>
<feature type="domain" description="Rhodanese" evidence="2">
    <location>
        <begin position="162"/>
        <end position="277"/>
    </location>
</feature>
<gene>
    <name evidence="4" type="ORF">ENU08_01215</name>
    <name evidence="3" type="ORF">ENU41_05590</name>
</gene>
<organism evidence="4">
    <name type="scientific">Ignisphaera aggregans</name>
    <dbReference type="NCBI Taxonomy" id="334771"/>
    <lineage>
        <taxon>Archaea</taxon>
        <taxon>Thermoproteota</taxon>
        <taxon>Thermoprotei</taxon>
        <taxon>Desulfurococcales</taxon>
        <taxon>Desulfurococcaceae</taxon>
        <taxon>Ignisphaera</taxon>
    </lineage>
</organism>
<protein>
    <submittedName>
        <fullName evidence="4">Sulfurtransferase</fullName>
    </submittedName>
</protein>
<evidence type="ECO:0000256" key="1">
    <source>
        <dbReference type="ARBA" id="ARBA00022737"/>
    </source>
</evidence>
<dbReference type="Gene3D" id="3.40.250.10">
    <property type="entry name" value="Rhodanese-like domain"/>
    <property type="match status" value="2"/>
</dbReference>
<proteinExistence type="predicted"/>
<dbReference type="CDD" id="cd01449">
    <property type="entry name" value="TST_Repeat_2"/>
    <property type="match status" value="1"/>
</dbReference>
<feature type="domain" description="Rhodanese" evidence="2">
    <location>
        <begin position="18"/>
        <end position="134"/>
    </location>
</feature>